<dbReference type="Pfam" id="PF12697">
    <property type="entry name" value="Abhydrolase_6"/>
    <property type="match status" value="1"/>
</dbReference>
<keyword evidence="4" id="KW-1185">Reference proteome</keyword>
<dbReference type="InterPro" id="IPR029058">
    <property type="entry name" value="AB_hydrolase_fold"/>
</dbReference>
<dbReference type="Proteomes" id="UP001337655">
    <property type="component" value="Unassembled WGS sequence"/>
</dbReference>
<reference evidence="3 4" key="1">
    <citation type="submission" date="2023-08" db="EMBL/GenBank/DDBJ databases">
        <title>Black Yeasts Isolated from many extreme environments.</title>
        <authorList>
            <person name="Coleine C."/>
            <person name="Stajich J.E."/>
            <person name="Selbmann L."/>
        </authorList>
    </citation>
    <scope>NUCLEOTIDE SEQUENCE [LARGE SCALE GENOMIC DNA]</scope>
    <source>
        <strain evidence="3 4">CCFEE 5935</strain>
    </source>
</reference>
<organism evidence="3 4">
    <name type="scientific">Saxophila tyrrhenica</name>
    <dbReference type="NCBI Taxonomy" id="1690608"/>
    <lineage>
        <taxon>Eukaryota</taxon>
        <taxon>Fungi</taxon>
        <taxon>Dikarya</taxon>
        <taxon>Ascomycota</taxon>
        <taxon>Pezizomycotina</taxon>
        <taxon>Dothideomycetes</taxon>
        <taxon>Dothideomycetidae</taxon>
        <taxon>Mycosphaerellales</taxon>
        <taxon>Extremaceae</taxon>
        <taxon>Saxophila</taxon>
    </lineage>
</organism>
<sequence>MEAISSLPTLHWHPHPHHRPLPSHTTRTSVPTPLGDLELLISQLAHASPTAPALFFAHGGYGSACVWLDWLSYLHSTGYGGTMYAFSVRNHGASYGVEYARMVYGTNLEDVVSDLGSCLGFAVERERKAGREGEVVVVGHSSGGGLVQFALLNGIIKCRALCLVDSVPHFGALPVYANWARHDPWFLLRNIFHLQHPTSPLSSDRLVHGAFFGSSFPRSAIAEFRKWMPGYETMGWPMGMMGSFWAWCCGRPEWLDVEKIVRNVSGCQSSVRKDSICVMVGSQDVLMDLGMCKKQVAEYREVLVREQAEEKVKVVAADESIEGVRMESDAGVRLVMVDGAGHHLQNDVQRDKGAEALLKFVQQC</sequence>
<dbReference type="GeneID" id="89926090"/>
<dbReference type="PANTHER" id="PTHR43194">
    <property type="entry name" value="HYDROLASE ALPHA/BETA FOLD FAMILY"/>
    <property type="match status" value="1"/>
</dbReference>
<feature type="region of interest" description="Disordered" evidence="1">
    <location>
        <begin position="1"/>
        <end position="28"/>
    </location>
</feature>
<protein>
    <recommendedName>
        <fullName evidence="2">AB hydrolase-1 domain-containing protein</fullName>
    </recommendedName>
</protein>
<accession>A0AAV9PE31</accession>
<proteinExistence type="predicted"/>
<feature type="compositionally biased region" description="Low complexity" evidence="1">
    <location>
        <begin position="1"/>
        <end position="11"/>
    </location>
</feature>
<evidence type="ECO:0000256" key="1">
    <source>
        <dbReference type="SAM" id="MobiDB-lite"/>
    </source>
</evidence>
<evidence type="ECO:0000313" key="3">
    <source>
        <dbReference type="EMBL" id="KAK5170160.1"/>
    </source>
</evidence>
<gene>
    <name evidence="3" type="ORF">LTR77_004745</name>
</gene>
<evidence type="ECO:0000313" key="4">
    <source>
        <dbReference type="Proteomes" id="UP001337655"/>
    </source>
</evidence>
<dbReference type="EMBL" id="JAVRRT010000007">
    <property type="protein sequence ID" value="KAK5170160.1"/>
    <property type="molecule type" value="Genomic_DNA"/>
</dbReference>
<dbReference type="InterPro" id="IPR050228">
    <property type="entry name" value="Carboxylesterase_BioH"/>
</dbReference>
<comment type="caution">
    <text evidence="3">The sequence shown here is derived from an EMBL/GenBank/DDBJ whole genome shotgun (WGS) entry which is preliminary data.</text>
</comment>
<name>A0AAV9PE31_9PEZI</name>
<dbReference type="AlphaFoldDB" id="A0AAV9PE31"/>
<feature type="compositionally biased region" description="Basic residues" evidence="1">
    <location>
        <begin position="12"/>
        <end position="21"/>
    </location>
</feature>
<dbReference type="SUPFAM" id="SSF53474">
    <property type="entry name" value="alpha/beta-Hydrolases"/>
    <property type="match status" value="1"/>
</dbReference>
<feature type="domain" description="AB hydrolase-1" evidence="2">
    <location>
        <begin position="54"/>
        <end position="344"/>
    </location>
</feature>
<dbReference type="PANTHER" id="PTHR43194:SF2">
    <property type="entry name" value="PEROXISOMAL MEMBRANE PROTEIN LPX1"/>
    <property type="match status" value="1"/>
</dbReference>
<dbReference type="RefSeq" id="XP_064659358.1">
    <property type="nucleotide sequence ID" value="XM_064801997.1"/>
</dbReference>
<dbReference type="InterPro" id="IPR000073">
    <property type="entry name" value="AB_hydrolase_1"/>
</dbReference>
<evidence type="ECO:0000259" key="2">
    <source>
        <dbReference type="Pfam" id="PF12697"/>
    </source>
</evidence>
<dbReference type="Gene3D" id="3.40.50.1820">
    <property type="entry name" value="alpha/beta hydrolase"/>
    <property type="match status" value="1"/>
</dbReference>